<evidence type="ECO:0000313" key="2">
    <source>
        <dbReference type="Proteomes" id="UP000182658"/>
    </source>
</evidence>
<accession>A0A1J7IZH9</accession>
<evidence type="ECO:0000313" key="1">
    <source>
        <dbReference type="EMBL" id="OIW26489.1"/>
    </source>
</evidence>
<dbReference type="InParanoid" id="A0A1J7IZH9"/>
<keyword evidence="2" id="KW-1185">Reference proteome</keyword>
<organism evidence="1 2">
    <name type="scientific">Coniochaeta ligniaria NRRL 30616</name>
    <dbReference type="NCBI Taxonomy" id="1408157"/>
    <lineage>
        <taxon>Eukaryota</taxon>
        <taxon>Fungi</taxon>
        <taxon>Dikarya</taxon>
        <taxon>Ascomycota</taxon>
        <taxon>Pezizomycotina</taxon>
        <taxon>Sordariomycetes</taxon>
        <taxon>Sordariomycetidae</taxon>
        <taxon>Coniochaetales</taxon>
        <taxon>Coniochaetaceae</taxon>
        <taxon>Coniochaeta</taxon>
    </lineage>
</organism>
<sequence length="85" mass="8954">MDGDYDQYRIVGPVSSPGYSQNGFPIDLLDNSIGIAVGESPFNASSVTGLLAQGNSSLVPSLSVEVDSKELYLYLPESTCHDIAA</sequence>
<protein>
    <recommendedName>
        <fullName evidence="3">Peptidase A1 domain-containing protein</fullName>
    </recommendedName>
</protein>
<gene>
    <name evidence="1" type="ORF">CONLIGDRAFT_634756</name>
</gene>
<dbReference type="Proteomes" id="UP000182658">
    <property type="component" value="Unassembled WGS sequence"/>
</dbReference>
<evidence type="ECO:0008006" key="3">
    <source>
        <dbReference type="Google" id="ProtNLM"/>
    </source>
</evidence>
<reference evidence="1 2" key="1">
    <citation type="submission" date="2016-10" db="EMBL/GenBank/DDBJ databases">
        <title>Draft genome sequence of Coniochaeta ligniaria NRRL30616, a lignocellulolytic fungus for bioabatement of inhibitors in plant biomass hydrolysates.</title>
        <authorList>
            <consortium name="DOE Joint Genome Institute"/>
            <person name="Jimenez D.J."/>
            <person name="Hector R.E."/>
            <person name="Riley R."/>
            <person name="Sun H."/>
            <person name="Grigoriev I.V."/>
            <person name="Van Elsas J.D."/>
            <person name="Nichols N.N."/>
        </authorList>
    </citation>
    <scope>NUCLEOTIDE SEQUENCE [LARGE SCALE GENOMIC DNA]</scope>
    <source>
        <strain evidence="1 2">NRRL 30616</strain>
    </source>
</reference>
<name>A0A1J7IZH9_9PEZI</name>
<dbReference type="OrthoDB" id="4074350at2759"/>
<dbReference type="AlphaFoldDB" id="A0A1J7IZH9"/>
<proteinExistence type="predicted"/>
<dbReference type="EMBL" id="KV875100">
    <property type="protein sequence ID" value="OIW26489.1"/>
    <property type="molecule type" value="Genomic_DNA"/>
</dbReference>
<dbReference type="STRING" id="1408157.A0A1J7IZH9"/>